<evidence type="ECO:0000313" key="4">
    <source>
        <dbReference type="EMBL" id="RVT62691.1"/>
    </source>
</evidence>
<dbReference type="GO" id="GO:0019323">
    <property type="term" value="P:pentose catabolic process"/>
    <property type="evidence" value="ECO:0007669"/>
    <property type="project" value="TreeGrafter"/>
</dbReference>
<protein>
    <submittedName>
        <fullName evidence="4">Class II aldolase/adducin family protein</fullName>
    </submittedName>
</protein>
<dbReference type="GO" id="GO:0005829">
    <property type="term" value="C:cytosol"/>
    <property type="evidence" value="ECO:0007669"/>
    <property type="project" value="TreeGrafter"/>
</dbReference>
<evidence type="ECO:0000259" key="3">
    <source>
        <dbReference type="SMART" id="SM01007"/>
    </source>
</evidence>
<keyword evidence="1" id="KW-0479">Metal-binding</keyword>
<dbReference type="InterPro" id="IPR036409">
    <property type="entry name" value="Aldolase_II/adducin_N_sf"/>
</dbReference>
<dbReference type="AlphaFoldDB" id="A0A437KB46"/>
<comment type="caution">
    <text evidence="4">The sequence shown here is derived from an EMBL/GenBank/DDBJ whole genome shotgun (WGS) entry which is preliminary data.</text>
</comment>
<dbReference type="InterPro" id="IPR050197">
    <property type="entry name" value="Aldolase_class_II_sugar_metab"/>
</dbReference>
<dbReference type="InterPro" id="IPR001303">
    <property type="entry name" value="Aldolase_II/adducin_N"/>
</dbReference>
<dbReference type="Pfam" id="PF00596">
    <property type="entry name" value="Aldolase_II"/>
    <property type="match status" value="1"/>
</dbReference>
<dbReference type="EMBL" id="RZTZ01000004">
    <property type="protein sequence ID" value="RVT62691.1"/>
    <property type="molecule type" value="Genomic_DNA"/>
</dbReference>
<dbReference type="SUPFAM" id="SSF53639">
    <property type="entry name" value="AraD/HMP-PK domain-like"/>
    <property type="match status" value="1"/>
</dbReference>
<dbReference type="Proteomes" id="UP000288024">
    <property type="component" value="Unassembled WGS sequence"/>
</dbReference>
<evidence type="ECO:0000256" key="2">
    <source>
        <dbReference type="ARBA" id="ARBA00023239"/>
    </source>
</evidence>
<dbReference type="Gene3D" id="3.40.225.10">
    <property type="entry name" value="Class II aldolase/adducin N-terminal domain"/>
    <property type="match status" value="1"/>
</dbReference>
<dbReference type="SMART" id="SM01007">
    <property type="entry name" value="Aldolase_II"/>
    <property type="match status" value="1"/>
</dbReference>
<keyword evidence="2" id="KW-0456">Lyase</keyword>
<keyword evidence="5" id="KW-1185">Reference proteome</keyword>
<dbReference type="PANTHER" id="PTHR22789:SF0">
    <property type="entry name" value="3-OXO-TETRONATE 4-PHOSPHATE DECARBOXYLASE-RELATED"/>
    <property type="match status" value="1"/>
</dbReference>
<dbReference type="PANTHER" id="PTHR22789">
    <property type="entry name" value="FUCULOSE PHOSPHATE ALDOLASE"/>
    <property type="match status" value="1"/>
</dbReference>
<name>A0A437KB46_9BACI</name>
<proteinExistence type="predicted"/>
<accession>A0A437KB46</accession>
<gene>
    <name evidence="4" type="ORF">EM808_13075</name>
</gene>
<dbReference type="RefSeq" id="WP_127738642.1">
    <property type="nucleotide sequence ID" value="NZ_RZTZ01000004.1"/>
</dbReference>
<dbReference type="GO" id="GO:0046872">
    <property type="term" value="F:metal ion binding"/>
    <property type="evidence" value="ECO:0007669"/>
    <property type="project" value="UniProtKB-KW"/>
</dbReference>
<evidence type="ECO:0000256" key="1">
    <source>
        <dbReference type="ARBA" id="ARBA00022723"/>
    </source>
</evidence>
<organism evidence="4 5">
    <name type="scientific">Niallia taxi</name>
    <dbReference type="NCBI Taxonomy" id="2499688"/>
    <lineage>
        <taxon>Bacteria</taxon>
        <taxon>Bacillati</taxon>
        <taxon>Bacillota</taxon>
        <taxon>Bacilli</taxon>
        <taxon>Bacillales</taxon>
        <taxon>Bacillaceae</taxon>
        <taxon>Niallia</taxon>
    </lineage>
</organism>
<sequence>MNSSNELIACGKYMLNNNLAWGTSGNISSRVNENTMLITASGTFMGDLKDEDFVLFDLQNEQNLSERKASKETPMHTGIYKTRPDVQAVIHSSPFYTTLFACSKEPIVANLFIENFYYLENIGYVDYFHPGTRELGEAIAEEAKKSDVIMMRNHGVVVMDSSISEALMRIETLEMTCRMMLTAKSSGVELHSLPSFKVTEFLEESLYKPRIKR</sequence>
<reference evidence="4 5" key="1">
    <citation type="submission" date="2019-01" db="EMBL/GenBank/DDBJ databases">
        <title>Bacillus sp. M5HDSG1-1, whole genome shotgun sequence.</title>
        <authorList>
            <person name="Tuo L."/>
        </authorList>
    </citation>
    <scope>NUCLEOTIDE SEQUENCE [LARGE SCALE GENOMIC DNA]</scope>
    <source>
        <strain evidence="4 5">M5HDSG1-1</strain>
    </source>
</reference>
<dbReference type="GO" id="GO:0016832">
    <property type="term" value="F:aldehyde-lyase activity"/>
    <property type="evidence" value="ECO:0007669"/>
    <property type="project" value="TreeGrafter"/>
</dbReference>
<evidence type="ECO:0000313" key="5">
    <source>
        <dbReference type="Proteomes" id="UP000288024"/>
    </source>
</evidence>
<feature type="domain" description="Class II aldolase/adducin N-terminal" evidence="3">
    <location>
        <begin position="5"/>
        <end position="181"/>
    </location>
</feature>